<evidence type="ECO:0008006" key="3">
    <source>
        <dbReference type="Google" id="ProtNLM"/>
    </source>
</evidence>
<gene>
    <name evidence="1" type="ORF">PEV8663_02502</name>
</gene>
<dbReference type="InterPro" id="IPR036291">
    <property type="entry name" value="NAD(P)-bd_dom_sf"/>
</dbReference>
<keyword evidence="2" id="KW-1185">Reference proteome</keyword>
<proteinExistence type="predicted"/>
<sequence>MTGTVLILGANGRFGRSAAEAFWNAGWRVSVFDRSTDDLESAARGIDVIVNGWNPAYPDWEVTVPQLTQAIIEAAKSSGATVLQPGNVYVFGEHSGPVMDEHTPHGAQNPLGQIRIEMEAAYRAADVPVILLRAGDFLDTEASGNWFDKVLIQPIAKNKISYPGPLDTEHAWAYLPDMARAAVALCDIRSDLPKFADIPFAGYTLTGHELAALCAQALARPIRAKRMNWLPVYFVRPFWKVAKHLLEMKYLWRLPHHLDDSTLTTLLPNFTPTEPVEAIRMALSPVMEAQDQPRPDDVARHPVTAA</sequence>
<dbReference type="Gene3D" id="3.40.50.720">
    <property type="entry name" value="NAD(P)-binding Rossmann-like Domain"/>
    <property type="match status" value="1"/>
</dbReference>
<dbReference type="SUPFAM" id="SSF51735">
    <property type="entry name" value="NAD(P)-binding Rossmann-fold domains"/>
    <property type="match status" value="1"/>
</dbReference>
<dbReference type="OrthoDB" id="7170465at2"/>
<evidence type="ECO:0000313" key="1">
    <source>
        <dbReference type="EMBL" id="SMX42862.1"/>
    </source>
</evidence>
<evidence type="ECO:0000313" key="2">
    <source>
        <dbReference type="Proteomes" id="UP000220836"/>
    </source>
</evidence>
<reference evidence="1 2" key="1">
    <citation type="submission" date="2017-05" db="EMBL/GenBank/DDBJ databases">
        <authorList>
            <person name="Song R."/>
            <person name="Chenine A.L."/>
            <person name="Ruprecht R.M."/>
        </authorList>
    </citation>
    <scope>NUCLEOTIDE SEQUENCE [LARGE SCALE GENOMIC DNA]</scope>
    <source>
        <strain evidence="1 2">CECT 8663</strain>
    </source>
</reference>
<dbReference type="AlphaFoldDB" id="A0A238KLB1"/>
<accession>A0A238KLB1</accession>
<protein>
    <recommendedName>
        <fullName evidence="3">RmlD substrate binding domain protein</fullName>
    </recommendedName>
</protein>
<dbReference type="RefSeq" id="WP_097804987.1">
    <property type="nucleotide sequence ID" value="NZ_FXYH01000008.1"/>
</dbReference>
<dbReference type="EMBL" id="FXYH01000008">
    <property type="protein sequence ID" value="SMX42862.1"/>
    <property type="molecule type" value="Genomic_DNA"/>
</dbReference>
<dbReference type="Proteomes" id="UP000220836">
    <property type="component" value="Unassembled WGS sequence"/>
</dbReference>
<organism evidence="1 2">
    <name type="scientific">Pelagimonas varians</name>
    <dbReference type="NCBI Taxonomy" id="696760"/>
    <lineage>
        <taxon>Bacteria</taxon>
        <taxon>Pseudomonadati</taxon>
        <taxon>Pseudomonadota</taxon>
        <taxon>Alphaproteobacteria</taxon>
        <taxon>Rhodobacterales</taxon>
        <taxon>Roseobacteraceae</taxon>
        <taxon>Pelagimonas</taxon>
    </lineage>
</organism>
<name>A0A238KLB1_9RHOB</name>